<comment type="caution">
    <text evidence="3">The sequence shown here is derived from an EMBL/GenBank/DDBJ whole genome shotgun (WGS) entry which is preliminary data.</text>
</comment>
<protein>
    <recommendedName>
        <fullName evidence="2">DUF5681 domain-containing protein</fullName>
    </recommendedName>
</protein>
<evidence type="ECO:0000313" key="3">
    <source>
        <dbReference type="EMBL" id="MBB2170474.1"/>
    </source>
</evidence>
<proteinExistence type="predicted"/>
<evidence type="ECO:0000259" key="2">
    <source>
        <dbReference type="Pfam" id="PF18932"/>
    </source>
</evidence>
<accession>A0A7W4NYD9</accession>
<dbReference type="InterPro" id="IPR043736">
    <property type="entry name" value="DUF5681"/>
</dbReference>
<evidence type="ECO:0000256" key="1">
    <source>
        <dbReference type="SAM" id="MobiDB-lite"/>
    </source>
</evidence>
<feature type="domain" description="DUF5681" evidence="2">
    <location>
        <begin position="18"/>
        <end position="81"/>
    </location>
</feature>
<keyword evidence="4" id="KW-1185">Reference proteome</keyword>
<dbReference type="Proteomes" id="UP000559860">
    <property type="component" value="Unassembled WGS sequence"/>
</dbReference>
<evidence type="ECO:0000313" key="4">
    <source>
        <dbReference type="Proteomes" id="UP000559860"/>
    </source>
</evidence>
<dbReference type="AlphaFoldDB" id="A0A7W4NYD9"/>
<dbReference type="RefSeq" id="WP_182987914.1">
    <property type="nucleotide sequence ID" value="NZ_JABEQD010000038.1"/>
</dbReference>
<dbReference type="Pfam" id="PF18932">
    <property type="entry name" value="DUF5681"/>
    <property type="match status" value="1"/>
</dbReference>
<gene>
    <name evidence="3" type="ORF">HLH36_19445</name>
</gene>
<organism evidence="3 4">
    <name type="scientific">Gluconacetobacter aggeris</name>
    <dbReference type="NCBI Taxonomy" id="1286186"/>
    <lineage>
        <taxon>Bacteria</taxon>
        <taxon>Pseudomonadati</taxon>
        <taxon>Pseudomonadota</taxon>
        <taxon>Alphaproteobacteria</taxon>
        <taxon>Acetobacterales</taxon>
        <taxon>Acetobacteraceae</taxon>
        <taxon>Gluconacetobacter</taxon>
    </lineage>
</organism>
<name>A0A7W4NYD9_9PROT</name>
<dbReference type="EMBL" id="JABEQD010000038">
    <property type="protein sequence ID" value="MBB2170474.1"/>
    <property type="molecule type" value="Genomic_DNA"/>
</dbReference>
<sequence>MSAVADDQQTPKKRRAPSTAFKPGQSGNPDGPKKGRRHPAFAALDQIGQENAEQIVQAVTASALGGDMRAAEIMLRRIWPERKGRPLSLSLPPLTDAADLSAAMATIIQAVTAGEITPEEGQALSALIEAQRKTIETHDFAARLEALEHLSAGGKP</sequence>
<reference evidence="3 4" key="1">
    <citation type="submission" date="2020-04" db="EMBL/GenBank/DDBJ databases">
        <title>Description of novel Gluconacetobacter.</title>
        <authorList>
            <person name="Sombolestani A."/>
        </authorList>
    </citation>
    <scope>NUCLEOTIDE SEQUENCE [LARGE SCALE GENOMIC DNA]</scope>
    <source>
        <strain evidence="3 4">LMG 27801</strain>
    </source>
</reference>
<feature type="region of interest" description="Disordered" evidence="1">
    <location>
        <begin position="1"/>
        <end position="39"/>
    </location>
</feature>